<dbReference type="RefSeq" id="WP_244682048.1">
    <property type="nucleotide sequence ID" value="NZ_JALIRM010000009.1"/>
</dbReference>
<organism evidence="1 2">
    <name type="scientific">Lederbergia wuyishanensis</name>
    <dbReference type="NCBI Taxonomy" id="1347903"/>
    <lineage>
        <taxon>Bacteria</taxon>
        <taxon>Bacillati</taxon>
        <taxon>Bacillota</taxon>
        <taxon>Bacilli</taxon>
        <taxon>Bacillales</taxon>
        <taxon>Bacillaceae</taxon>
        <taxon>Lederbergia</taxon>
    </lineage>
</organism>
<gene>
    <name evidence="1" type="ORF">J2S14_004042</name>
</gene>
<sequence>MLKKVIFITLLIIVIFTLAACNTGKGEMNSAGTASGFRDSTKLSVKGVKNVDVLNSHGSIEGLERMKIFYDNMQNAVPSDLRIVHYTIEGDPIVTDLTYNGESLDVKYDSTRDAFGSGEITTNRCGNIVEEVNPTNTSYIAVDCTNGPNGMDEILQINYNMSQQDLFEFELKYGTNNENEINTKTNTVTKESNSNKLVLPASIKQEVYKRLVYANYLAEKDLETTCKSNESINYFLKVFINGGERELSWTACDQSPDGEKFTKIADYIIEQSEKKHSENPQITVLGYVLQVKDDTLLIGEDLNMLDYEWLKDEINQIDLDAYIFDFTILEGVNTVDFQTGDKIQATIEGSKPGRAKVKDIKKLDFSTNSN</sequence>
<evidence type="ECO:0000313" key="2">
    <source>
        <dbReference type="Proteomes" id="UP001232343"/>
    </source>
</evidence>
<name>A0ABU0D9X7_9BACI</name>
<dbReference type="InterPro" id="IPR025372">
    <property type="entry name" value="DUF4362"/>
</dbReference>
<reference evidence="1 2" key="1">
    <citation type="submission" date="2023-07" db="EMBL/GenBank/DDBJ databases">
        <title>Genomic Encyclopedia of Type Strains, Phase IV (KMG-IV): sequencing the most valuable type-strain genomes for metagenomic binning, comparative biology and taxonomic classification.</title>
        <authorList>
            <person name="Goeker M."/>
        </authorList>
    </citation>
    <scope>NUCLEOTIDE SEQUENCE [LARGE SCALE GENOMIC DNA]</scope>
    <source>
        <strain evidence="1 2">DSM 27848</strain>
    </source>
</reference>
<comment type="caution">
    <text evidence="1">The sequence shown here is derived from an EMBL/GenBank/DDBJ whole genome shotgun (WGS) entry which is preliminary data.</text>
</comment>
<evidence type="ECO:0008006" key="3">
    <source>
        <dbReference type="Google" id="ProtNLM"/>
    </source>
</evidence>
<proteinExistence type="predicted"/>
<dbReference type="Pfam" id="PF14275">
    <property type="entry name" value="DUF4362"/>
    <property type="match status" value="1"/>
</dbReference>
<accession>A0ABU0D9X7</accession>
<protein>
    <recommendedName>
        <fullName evidence="3">DUF4362 domain-containing protein</fullName>
    </recommendedName>
</protein>
<dbReference type="EMBL" id="JAUSUO010000014">
    <property type="protein sequence ID" value="MDQ0345195.1"/>
    <property type="molecule type" value="Genomic_DNA"/>
</dbReference>
<keyword evidence="2" id="KW-1185">Reference proteome</keyword>
<dbReference type="PROSITE" id="PS51257">
    <property type="entry name" value="PROKAR_LIPOPROTEIN"/>
    <property type="match status" value="1"/>
</dbReference>
<dbReference type="Proteomes" id="UP001232343">
    <property type="component" value="Unassembled WGS sequence"/>
</dbReference>
<evidence type="ECO:0000313" key="1">
    <source>
        <dbReference type="EMBL" id="MDQ0345195.1"/>
    </source>
</evidence>